<gene>
    <name evidence="1" type="ORF">P7K49_035896</name>
</gene>
<accession>A0ABQ9TP01</accession>
<organism evidence="1 2">
    <name type="scientific">Saguinus oedipus</name>
    <name type="common">Cotton-top tamarin</name>
    <name type="synonym">Oedipomidas oedipus</name>
    <dbReference type="NCBI Taxonomy" id="9490"/>
    <lineage>
        <taxon>Eukaryota</taxon>
        <taxon>Metazoa</taxon>
        <taxon>Chordata</taxon>
        <taxon>Craniata</taxon>
        <taxon>Vertebrata</taxon>
        <taxon>Euteleostomi</taxon>
        <taxon>Mammalia</taxon>
        <taxon>Eutheria</taxon>
        <taxon>Euarchontoglires</taxon>
        <taxon>Primates</taxon>
        <taxon>Haplorrhini</taxon>
        <taxon>Platyrrhini</taxon>
        <taxon>Cebidae</taxon>
        <taxon>Callitrichinae</taxon>
        <taxon>Saguinus</taxon>
    </lineage>
</organism>
<proteinExistence type="predicted"/>
<evidence type="ECO:0000313" key="1">
    <source>
        <dbReference type="EMBL" id="KAK2086471.1"/>
    </source>
</evidence>
<comment type="caution">
    <text evidence="1">The sequence shown here is derived from an EMBL/GenBank/DDBJ whole genome shotgun (WGS) entry which is preliminary data.</text>
</comment>
<evidence type="ECO:0000313" key="2">
    <source>
        <dbReference type="Proteomes" id="UP001266305"/>
    </source>
</evidence>
<dbReference type="Proteomes" id="UP001266305">
    <property type="component" value="Unassembled WGS sequence"/>
</dbReference>
<dbReference type="EMBL" id="JASSZA010000020">
    <property type="protein sequence ID" value="KAK2086471.1"/>
    <property type="molecule type" value="Genomic_DNA"/>
</dbReference>
<reference evidence="1 2" key="1">
    <citation type="submission" date="2023-05" db="EMBL/GenBank/DDBJ databases">
        <title>B98-5 Cell Line De Novo Hybrid Assembly: An Optical Mapping Approach.</title>
        <authorList>
            <person name="Kananen K."/>
            <person name="Auerbach J.A."/>
            <person name="Kautto E."/>
            <person name="Blachly J.S."/>
        </authorList>
    </citation>
    <scope>NUCLEOTIDE SEQUENCE [LARGE SCALE GENOMIC DNA]</scope>
    <source>
        <strain evidence="1">B95-8</strain>
        <tissue evidence="1">Cell line</tissue>
    </source>
</reference>
<sequence>MAAASRHPAPSLSWGRLVESGTTLVAWREQEAAQAGVGGGQRMRRSANLLVWPASAFSSSRQQRLFQMETPQLAPR</sequence>
<protein>
    <submittedName>
        <fullName evidence="1">Uncharacterized protein</fullName>
    </submittedName>
</protein>
<name>A0ABQ9TP01_SAGOE</name>
<keyword evidence="2" id="KW-1185">Reference proteome</keyword>